<dbReference type="InterPro" id="IPR001173">
    <property type="entry name" value="Glyco_trans_2-like"/>
</dbReference>
<sequence length="291" mass="34716">MPKISIIIPTYNVEKYIARALESCINQTFKDIEIIVVDDCGNDKSIEIAKEYAKKDTRIKIIHNKTNLGTFAARNNGVKHSNSEYLMFLDPDDYLELDACEKLILLIHTYKICQFSFTQISNGVKLKSVFKDTFKNLEEFKGIYWNICTLFVKKDFYLDSLKELFAIDKKLLVAEDMLAFFFLINNLNDDEYLQVDLYLYNYVDNSFSITKRRKNKEKIQDCLDDYFYILKYIKENKILKENLKSYVLIYLQIDILKFLFNNKEINYFKYKLLKKMYKVKLIFAKLFFKVK</sequence>
<keyword evidence="2" id="KW-0808">Transferase</keyword>
<dbReference type="CDD" id="cd00761">
    <property type="entry name" value="Glyco_tranf_GTA_type"/>
    <property type="match status" value="1"/>
</dbReference>
<name>B0ZTR5_CAMJU</name>
<evidence type="ECO:0000256" key="1">
    <source>
        <dbReference type="ARBA" id="ARBA00022676"/>
    </source>
</evidence>
<dbReference type="SUPFAM" id="SSF53448">
    <property type="entry name" value="Nucleotide-diphospho-sugar transferases"/>
    <property type="match status" value="1"/>
</dbReference>
<dbReference type="PANTHER" id="PTHR22916">
    <property type="entry name" value="GLYCOSYLTRANSFERASE"/>
    <property type="match status" value="1"/>
</dbReference>
<dbReference type="InterPro" id="IPR029044">
    <property type="entry name" value="Nucleotide-diphossugar_trans"/>
</dbReference>
<dbReference type="GO" id="GO:0016758">
    <property type="term" value="F:hexosyltransferase activity"/>
    <property type="evidence" value="ECO:0007669"/>
    <property type="project" value="UniProtKB-ARBA"/>
</dbReference>
<evidence type="ECO:0000256" key="2">
    <source>
        <dbReference type="ARBA" id="ARBA00022679"/>
    </source>
</evidence>
<reference evidence="4" key="1">
    <citation type="submission" date="2008-01" db="EMBL/GenBank/DDBJ databases">
        <title>Characterization of lipooligosaccharide biosynthetic loci of Campylobacter jejuni reveals 11 new LOS classes and evidence of mosaic organizations.</title>
        <authorList>
            <person name="Parker C.T."/>
            <person name="Gilbert M."/>
            <person name="Yuki N."/>
            <person name="Endtz H.P."/>
            <person name="Mandrell R.E."/>
        </authorList>
    </citation>
    <scope>NUCLEOTIDE SEQUENCE</scope>
    <source>
        <strain evidence="4">RM3437</strain>
    </source>
</reference>
<dbReference type="CAZy" id="GT2">
    <property type="family name" value="Glycosyltransferase Family 2"/>
</dbReference>
<evidence type="ECO:0000313" key="4">
    <source>
        <dbReference type="EMBL" id="ABZ79886.1"/>
    </source>
</evidence>
<accession>B0ZTR5</accession>
<protein>
    <recommendedName>
        <fullName evidence="3">Glycosyltransferase 2-like domain-containing protein</fullName>
    </recommendedName>
</protein>
<feature type="domain" description="Glycosyltransferase 2-like" evidence="3">
    <location>
        <begin position="5"/>
        <end position="123"/>
    </location>
</feature>
<organism evidence="4">
    <name type="scientific">Campylobacter jejuni</name>
    <dbReference type="NCBI Taxonomy" id="197"/>
    <lineage>
        <taxon>Bacteria</taxon>
        <taxon>Pseudomonadati</taxon>
        <taxon>Campylobacterota</taxon>
        <taxon>Epsilonproteobacteria</taxon>
        <taxon>Campylobacterales</taxon>
        <taxon>Campylobacteraceae</taxon>
        <taxon>Campylobacter</taxon>
    </lineage>
</organism>
<dbReference type="AlphaFoldDB" id="B0ZTR5"/>
<dbReference type="PANTHER" id="PTHR22916:SF51">
    <property type="entry name" value="GLYCOSYLTRANSFERASE EPSH-RELATED"/>
    <property type="match status" value="1"/>
</dbReference>
<dbReference type="Gene3D" id="3.90.550.10">
    <property type="entry name" value="Spore Coat Polysaccharide Biosynthesis Protein SpsA, Chain A"/>
    <property type="match status" value="1"/>
</dbReference>
<dbReference type="Pfam" id="PF00535">
    <property type="entry name" value="Glycos_transf_2"/>
    <property type="match status" value="1"/>
</dbReference>
<dbReference type="EMBL" id="EU404112">
    <property type="protein sequence ID" value="ABZ79886.1"/>
    <property type="molecule type" value="Genomic_DNA"/>
</dbReference>
<proteinExistence type="predicted"/>
<keyword evidence="1" id="KW-0328">Glycosyltransferase</keyword>
<evidence type="ECO:0000259" key="3">
    <source>
        <dbReference type="Pfam" id="PF00535"/>
    </source>
</evidence>